<keyword evidence="1" id="KW-0472">Membrane</keyword>
<dbReference type="EMBL" id="FNJN01000003">
    <property type="protein sequence ID" value="SDO97261.1"/>
    <property type="molecule type" value="Genomic_DNA"/>
</dbReference>
<feature type="transmembrane region" description="Helical" evidence="1">
    <location>
        <begin position="55"/>
        <end position="77"/>
    </location>
</feature>
<keyword evidence="1" id="KW-1133">Transmembrane helix</keyword>
<sequence length="199" mass="21359">MHGGANSSVAVAVLIAGVITTIVTAIIRRSPSRATARATREGVLFVVSTRMWQRVLIRTVGIAVLPLAVMLLLAAAFVRDPEIGMVIAGAAMLVGGILFTLLARGMKRMRLEVTPDSVWSFGLVRGPNAVPLAEITRLEPNPGDRFGGILAKTEGTTRFGATRLMLGYPQLIDFLQHTRPDLPIPDGSWPLQQRAATAR</sequence>
<proteinExistence type="predicted"/>
<name>A0A1H0NX56_MICTS</name>
<dbReference type="AlphaFoldDB" id="A0A1H0NX56"/>
<evidence type="ECO:0000313" key="2">
    <source>
        <dbReference type="EMBL" id="SDO97261.1"/>
    </source>
</evidence>
<accession>A0A1H0NX56</accession>
<gene>
    <name evidence="2" type="ORF">SAMN04487788_1604</name>
</gene>
<reference evidence="2 3" key="1">
    <citation type="submission" date="2016-10" db="EMBL/GenBank/DDBJ databases">
        <authorList>
            <person name="de Groot N.N."/>
        </authorList>
    </citation>
    <scope>NUCLEOTIDE SEQUENCE [LARGE SCALE GENOMIC DNA]</scope>
    <source>
        <strain evidence="2 3">StLB037</strain>
    </source>
</reference>
<evidence type="ECO:0000256" key="1">
    <source>
        <dbReference type="SAM" id="Phobius"/>
    </source>
</evidence>
<feature type="transmembrane region" description="Helical" evidence="1">
    <location>
        <begin position="83"/>
        <end position="103"/>
    </location>
</feature>
<evidence type="ECO:0000313" key="3">
    <source>
        <dbReference type="Proteomes" id="UP000186456"/>
    </source>
</evidence>
<organism evidence="2 3">
    <name type="scientific">Microbacterium testaceum (strain StLB037)</name>
    <dbReference type="NCBI Taxonomy" id="979556"/>
    <lineage>
        <taxon>Bacteria</taxon>
        <taxon>Bacillati</taxon>
        <taxon>Actinomycetota</taxon>
        <taxon>Actinomycetes</taxon>
        <taxon>Micrococcales</taxon>
        <taxon>Microbacteriaceae</taxon>
        <taxon>Microbacterium</taxon>
    </lineage>
</organism>
<keyword evidence="1" id="KW-0812">Transmembrane</keyword>
<feature type="transmembrane region" description="Helical" evidence="1">
    <location>
        <begin position="6"/>
        <end position="27"/>
    </location>
</feature>
<dbReference type="Proteomes" id="UP000186456">
    <property type="component" value="Unassembled WGS sequence"/>
</dbReference>
<protein>
    <submittedName>
        <fullName evidence="2">Uncharacterized protein</fullName>
    </submittedName>
</protein>